<keyword evidence="2" id="KW-1185">Reference proteome</keyword>
<reference evidence="1 2" key="1">
    <citation type="submission" date="2019-02" db="EMBL/GenBank/DDBJ databases">
        <title>Deep-cultivation of Planctomycetes and their phenomic and genomic characterization uncovers novel biology.</title>
        <authorList>
            <person name="Wiegand S."/>
            <person name="Jogler M."/>
            <person name="Boedeker C."/>
            <person name="Pinto D."/>
            <person name="Vollmers J."/>
            <person name="Rivas-Marin E."/>
            <person name="Kohn T."/>
            <person name="Peeters S.H."/>
            <person name="Heuer A."/>
            <person name="Rast P."/>
            <person name="Oberbeckmann S."/>
            <person name="Bunk B."/>
            <person name="Jeske O."/>
            <person name="Meyerdierks A."/>
            <person name="Storesund J.E."/>
            <person name="Kallscheuer N."/>
            <person name="Luecker S."/>
            <person name="Lage O.M."/>
            <person name="Pohl T."/>
            <person name="Merkel B.J."/>
            <person name="Hornburger P."/>
            <person name="Mueller R.-W."/>
            <person name="Bruemmer F."/>
            <person name="Labrenz M."/>
            <person name="Spormann A.M."/>
            <person name="Op den Camp H."/>
            <person name="Overmann J."/>
            <person name="Amann R."/>
            <person name="Jetten M.S.M."/>
            <person name="Mascher T."/>
            <person name="Medema M.H."/>
            <person name="Devos D.P."/>
            <person name="Kaster A.-K."/>
            <person name="Ovreas L."/>
            <person name="Rohde M."/>
            <person name="Galperin M.Y."/>
            <person name="Jogler C."/>
        </authorList>
    </citation>
    <scope>NUCLEOTIDE SEQUENCE [LARGE SCALE GENOMIC DNA]</scope>
    <source>
        <strain evidence="1 2">ETA_A1</strain>
    </source>
</reference>
<dbReference type="RefSeq" id="WP_145243595.1">
    <property type="nucleotide sequence ID" value="NZ_CP036273.1"/>
</dbReference>
<protein>
    <submittedName>
        <fullName evidence="1">Uncharacterized protein</fullName>
    </submittedName>
</protein>
<dbReference type="OrthoDB" id="2629547at2"/>
<evidence type="ECO:0000313" key="1">
    <source>
        <dbReference type="EMBL" id="QDU23376.1"/>
    </source>
</evidence>
<name>A0A517Y0T9_9BACT</name>
<dbReference type="KEGG" id="uli:ETAA1_53750"/>
<organism evidence="1 2">
    <name type="scientific">Urbifossiella limnaea</name>
    <dbReference type="NCBI Taxonomy" id="2528023"/>
    <lineage>
        <taxon>Bacteria</taxon>
        <taxon>Pseudomonadati</taxon>
        <taxon>Planctomycetota</taxon>
        <taxon>Planctomycetia</taxon>
        <taxon>Gemmatales</taxon>
        <taxon>Gemmataceae</taxon>
        <taxon>Urbifossiella</taxon>
    </lineage>
</organism>
<evidence type="ECO:0000313" key="2">
    <source>
        <dbReference type="Proteomes" id="UP000319576"/>
    </source>
</evidence>
<proteinExistence type="predicted"/>
<dbReference type="Proteomes" id="UP000319576">
    <property type="component" value="Chromosome"/>
</dbReference>
<gene>
    <name evidence="1" type="ORF">ETAA1_53750</name>
</gene>
<accession>A0A517Y0T9</accession>
<dbReference type="EMBL" id="CP036273">
    <property type="protein sequence ID" value="QDU23376.1"/>
    <property type="molecule type" value="Genomic_DNA"/>
</dbReference>
<sequence length="120" mass="13603">MVRSVRQHVFFEEHLLPTGADGTGRLVMRRFDADQGIAAWWKAATEGGIPKAELERVQAIFAHEYVERALMRSGMPYLHYHPPFQYPGAHPLSPLFPNTRPGTPVYPPGGPWDHLRQYGP</sequence>
<dbReference type="AlphaFoldDB" id="A0A517Y0T9"/>